<dbReference type="PANTHER" id="PTHR30238">
    <property type="entry name" value="MEMBRANE BOUND PREDICTED REDOX MODULATOR"/>
    <property type="match status" value="1"/>
</dbReference>
<keyword evidence="4 6" id="KW-1133">Transmembrane helix</keyword>
<reference evidence="8" key="1">
    <citation type="submission" date="2017-08" db="EMBL/GenBank/DDBJ databases">
        <authorList>
            <person name="Varghese N."/>
            <person name="Submissions S."/>
        </authorList>
    </citation>
    <scope>NUCLEOTIDE SEQUENCE [LARGE SCALE GENOMIC DNA]</scope>
    <source>
        <strain evidence="8">JC23</strain>
    </source>
</reference>
<dbReference type="NCBIfam" id="TIGR03717">
    <property type="entry name" value="R_switched_YjbE"/>
    <property type="match status" value="1"/>
</dbReference>
<feature type="transmembrane region" description="Helical" evidence="6">
    <location>
        <begin position="73"/>
        <end position="91"/>
    </location>
</feature>
<keyword evidence="8" id="KW-1185">Reference proteome</keyword>
<dbReference type="InterPro" id="IPR005496">
    <property type="entry name" value="Integral_membrane_TerC"/>
</dbReference>
<dbReference type="Pfam" id="PF03741">
    <property type="entry name" value="TerC"/>
    <property type="match status" value="1"/>
</dbReference>
<evidence type="ECO:0000256" key="5">
    <source>
        <dbReference type="ARBA" id="ARBA00023136"/>
    </source>
</evidence>
<feature type="transmembrane region" description="Helical" evidence="6">
    <location>
        <begin position="103"/>
        <end position="129"/>
    </location>
</feature>
<feature type="transmembrane region" description="Helical" evidence="6">
    <location>
        <begin position="12"/>
        <end position="34"/>
    </location>
</feature>
<dbReference type="InterPro" id="IPR022301">
    <property type="entry name" value="Integral_membrane_YjbE"/>
</dbReference>
<evidence type="ECO:0000256" key="4">
    <source>
        <dbReference type="ARBA" id="ARBA00022989"/>
    </source>
</evidence>
<evidence type="ECO:0000313" key="8">
    <source>
        <dbReference type="Proteomes" id="UP000219252"/>
    </source>
</evidence>
<evidence type="ECO:0000256" key="1">
    <source>
        <dbReference type="ARBA" id="ARBA00004141"/>
    </source>
</evidence>
<protein>
    <submittedName>
        <fullName evidence="7">YjbE family integral membrane protein</fullName>
    </submittedName>
</protein>
<feature type="transmembrane region" description="Helical" evidence="6">
    <location>
        <begin position="162"/>
        <end position="182"/>
    </location>
</feature>
<evidence type="ECO:0000313" key="7">
    <source>
        <dbReference type="EMBL" id="SOC36378.1"/>
    </source>
</evidence>
<keyword evidence="5 6" id="KW-0472">Membrane</keyword>
<feature type="transmembrane region" description="Helical" evidence="6">
    <location>
        <begin position="135"/>
        <end position="155"/>
    </location>
</feature>
<proteinExistence type="inferred from homology"/>
<name>A0A285U4M4_9BACL</name>
<dbReference type="OrthoDB" id="5295733at2"/>
<feature type="transmembrane region" description="Helical" evidence="6">
    <location>
        <begin position="46"/>
        <end position="67"/>
    </location>
</feature>
<evidence type="ECO:0000256" key="6">
    <source>
        <dbReference type="SAM" id="Phobius"/>
    </source>
</evidence>
<organism evidence="7 8">
    <name type="scientific">Ureibacillus acetophenoni</name>
    <dbReference type="NCBI Taxonomy" id="614649"/>
    <lineage>
        <taxon>Bacteria</taxon>
        <taxon>Bacillati</taxon>
        <taxon>Bacillota</taxon>
        <taxon>Bacilli</taxon>
        <taxon>Bacillales</taxon>
        <taxon>Caryophanaceae</taxon>
        <taxon>Ureibacillus</taxon>
    </lineage>
</organism>
<sequence>MDLLTNEFFTGLLAIILIDLVLAGDNALLIGIVAKNLPRHQQKMTIVIGAITAVVVRILFTLVAVRLLEIDGLLLVGGVLLLYIAYKILLADQQVNIKPSKNTFLGAIGTILLADLLMGIDNIIAVAGVADGNSLLIMIGLAISIPIVIWGSTLVIKLLEKFPIILFVGTGILAYTAAKMIAHDAYMAHFFPTESSIHKFQAIVVLVVLFVSITMKSILMIKSEKAVHK</sequence>
<comment type="similarity">
    <text evidence="2">Belongs to the TerC family.</text>
</comment>
<evidence type="ECO:0000256" key="3">
    <source>
        <dbReference type="ARBA" id="ARBA00022692"/>
    </source>
</evidence>
<gene>
    <name evidence="7" type="ORF">SAMN05877842_102295</name>
</gene>
<dbReference type="AlphaFoldDB" id="A0A285U4M4"/>
<dbReference type="PANTHER" id="PTHR30238:SF4">
    <property type="entry name" value="SLL1022 PROTEIN"/>
    <property type="match status" value="1"/>
</dbReference>
<dbReference type="RefSeq" id="WP_097148358.1">
    <property type="nucleotide sequence ID" value="NZ_OBQC01000002.1"/>
</dbReference>
<dbReference type="Proteomes" id="UP000219252">
    <property type="component" value="Unassembled WGS sequence"/>
</dbReference>
<evidence type="ECO:0000256" key="2">
    <source>
        <dbReference type="ARBA" id="ARBA00007511"/>
    </source>
</evidence>
<keyword evidence="3 6" id="KW-0812">Transmembrane</keyword>
<dbReference type="GO" id="GO:0016020">
    <property type="term" value="C:membrane"/>
    <property type="evidence" value="ECO:0007669"/>
    <property type="project" value="UniProtKB-SubCell"/>
</dbReference>
<comment type="subcellular location">
    <subcellularLocation>
        <location evidence="1">Membrane</location>
        <topology evidence="1">Multi-pass membrane protein</topology>
    </subcellularLocation>
</comment>
<dbReference type="EMBL" id="OBQC01000002">
    <property type="protein sequence ID" value="SOC36378.1"/>
    <property type="molecule type" value="Genomic_DNA"/>
</dbReference>
<feature type="transmembrane region" description="Helical" evidence="6">
    <location>
        <begin position="202"/>
        <end position="221"/>
    </location>
</feature>
<accession>A0A285U4M4</accession>